<accession>A0AA48RBF6</accession>
<feature type="compositionally biased region" description="Low complexity" evidence="1">
    <location>
        <begin position="207"/>
        <end position="244"/>
    </location>
</feature>
<feature type="compositionally biased region" description="Low complexity" evidence="1">
    <location>
        <begin position="64"/>
        <end position="73"/>
    </location>
</feature>
<sequence length="372" mass="37067">MNQQGDDTELKAAFAEFKELLKRESEPVGASLAPEITLEPRSFSAPARQQAKEPFSAKTEHFAPLRPAAPQAPRADHDVDAFGSEPLSAPVLAADAEQIRRSRLIYLSLAIVFAGLVGLGVTLVKSPGTATEPAIADIAPPEEPGTEQAALEPPAIGDEKAAAPATAETPLPAEKAEATQTPEAPAPKAAAVERALPLPGVPPVEDAAPATAKAGPAPKQAAAAPIAAPAAPAAGGIAQPAAKTSTAALQPATRAAEPEAPAAAEPARTETKAAAKPAEKPAKVAKPKAKPAAAQTAAKPQKPAAPAAVADKVEPPPPPAPAPAATVAAPPPPPPSDNGGAFGFVKRTVNTVGSTVNSVGSTIGDLGRSVIP</sequence>
<proteinExistence type="predicted"/>
<dbReference type="EMBL" id="OY288114">
    <property type="protein sequence ID" value="CAJ0881939.1"/>
    <property type="molecule type" value="Genomic_DNA"/>
</dbReference>
<gene>
    <name evidence="3" type="ORF">AMST5_03292</name>
</gene>
<name>A0AA48RBF6_9ZZZZ</name>
<dbReference type="AlphaFoldDB" id="A0AA48RBF6"/>
<reference evidence="3" key="1">
    <citation type="submission" date="2023-07" db="EMBL/GenBank/DDBJ databases">
        <authorList>
            <person name="Pelsma A.J. K."/>
        </authorList>
    </citation>
    <scope>NUCLEOTIDE SEQUENCE</scope>
</reference>
<feature type="region of interest" description="Disordered" evidence="1">
    <location>
        <begin position="133"/>
        <end position="343"/>
    </location>
</feature>
<organism evidence="3">
    <name type="scientific">freshwater sediment metagenome</name>
    <dbReference type="NCBI Taxonomy" id="556182"/>
    <lineage>
        <taxon>unclassified sequences</taxon>
        <taxon>metagenomes</taxon>
        <taxon>ecological metagenomes</taxon>
    </lineage>
</organism>
<evidence type="ECO:0000256" key="2">
    <source>
        <dbReference type="SAM" id="Phobius"/>
    </source>
</evidence>
<keyword evidence="2" id="KW-0472">Membrane</keyword>
<feature type="region of interest" description="Disordered" evidence="1">
    <location>
        <begin position="23"/>
        <end position="82"/>
    </location>
</feature>
<evidence type="ECO:0000256" key="1">
    <source>
        <dbReference type="SAM" id="MobiDB-lite"/>
    </source>
</evidence>
<keyword evidence="2" id="KW-0812">Transmembrane</keyword>
<feature type="transmembrane region" description="Helical" evidence="2">
    <location>
        <begin position="104"/>
        <end position="124"/>
    </location>
</feature>
<feature type="compositionally biased region" description="Basic and acidic residues" evidence="1">
    <location>
        <begin position="267"/>
        <end position="282"/>
    </location>
</feature>
<evidence type="ECO:0000313" key="3">
    <source>
        <dbReference type="EMBL" id="CAJ0881939.1"/>
    </source>
</evidence>
<protein>
    <submittedName>
        <fullName evidence="3">Uncharacterized protein</fullName>
    </submittedName>
</protein>
<feature type="compositionally biased region" description="Low complexity" evidence="1">
    <location>
        <begin position="251"/>
        <end position="266"/>
    </location>
</feature>
<feature type="compositionally biased region" description="Low complexity" evidence="1">
    <location>
        <begin position="162"/>
        <end position="195"/>
    </location>
</feature>
<keyword evidence="2" id="KW-1133">Transmembrane helix</keyword>
<feature type="compositionally biased region" description="Low complexity" evidence="1">
    <location>
        <begin position="290"/>
        <end position="310"/>
    </location>
</feature>